<keyword evidence="2" id="KW-1185">Reference proteome</keyword>
<evidence type="ECO:0008006" key="3">
    <source>
        <dbReference type="Google" id="ProtNLM"/>
    </source>
</evidence>
<reference evidence="1 2" key="1">
    <citation type="submission" date="2024-05" db="EMBL/GenBank/DDBJ databases">
        <title>Roseateles sp. DJS-2-20 16S ribosomal RNA gene Genome sequencing and assembly.</title>
        <authorList>
            <person name="Woo H."/>
        </authorList>
    </citation>
    <scope>NUCLEOTIDE SEQUENCE [LARGE SCALE GENOMIC DNA]</scope>
    <source>
        <strain evidence="1 2">DJS-2-20</strain>
    </source>
</reference>
<gene>
    <name evidence="1" type="ORF">ABDJ85_04315</name>
</gene>
<dbReference type="EMBL" id="JBDPZD010000001">
    <property type="protein sequence ID" value="MEO3690680.1"/>
    <property type="molecule type" value="Genomic_DNA"/>
</dbReference>
<evidence type="ECO:0000313" key="1">
    <source>
        <dbReference type="EMBL" id="MEO3690680.1"/>
    </source>
</evidence>
<proteinExistence type="predicted"/>
<accession>A0ABV0FXP0</accession>
<name>A0ABV0FXP0_9BURK</name>
<organism evidence="1 2">
    <name type="scientific">Roseateles paludis</name>
    <dbReference type="NCBI Taxonomy" id="3145238"/>
    <lineage>
        <taxon>Bacteria</taxon>
        <taxon>Pseudomonadati</taxon>
        <taxon>Pseudomonadota</taxon>
        <taxon>Betaproteobacteria</taxon>
        <taxon>Burkholderiales</taxon>
        <taxon>Sphaerotilaceae</taxon>
        <taxon>Roseateles</taxon>
    </lineage>
</organism>
<evidence type="ECO:0000313" key="2">
    <source>
        <dbReference type="Proteomes" id="UP001495147"/>
    </source>
</evidence>
<protein>
    <recommendedName>
        <fullName evidence="3">SMI1/KNR4 family protein</fullName>
    </recommendedName>
</protein>
<dbReference type="Proteomes" id="UP001495147">
    <property type="component" value="Unassembled WGS sequence"/>
</dbReference>
<dbReference type="RefSeq" id="WP_347703504.1">
    <property type="nucleotide sequence ID" value="NZ_JBDPZD010000001.1"/>
</dbReference>
<sequence>MTHRESTAGGNQHGRLFGAKQGFGIEVMTEPGLSAPSAVWGRMRVWCAGESIGDFSEPHCALYESYLGFKRLAGRLPNLWHVELDGLSDQDLWNHFDGLLYGYRGDEPQPDDRTLEQCRADEQTWGDYNFLTNWGEQFDDDGKSFILCRSNGEVLILNRAFSEEHGLSATLPVADVLGAIFQFLEWFESEANRLASPI</sequence>
<comment type="caution">
    <text evidence="1">The sequence shown here is derived from an EMBL/GenBank/DDBJ whole genome shotgun (WGS) entry which is preliminary data.</text>
</comment>